<dbReference type="Proteomes" id="UP001218231">
    <property type="component" value="Chromosome"/>
</dbReference>
<dbReference type="PANTHER" id="PTHR31480">
    <property type="entry name" value="BIFUNCTIONAL LYCOPENE CYCLASE/PHYTOENE SYNTHASE"/>
    <property type="match status" value="1"/>
</dbReference>
<dbReference type="SFLD" id="SFLDS00005">
    <property type="entry name" value="Isoprenoid_Synthase_Type_I"/>
    <property type="match status" value="1"/>
</dbReference>
<organism evidence="1 2">
    <name type="scientific">Novosphingobium humi</name>
    <dbReference type="NCBI Taxonomy" id="2282397"/>
    <lineage>
        <taxon>Bacteria</taxon>
        <taxon>Pseudomonadati</taxon>
        <taxon>Pseudomonadota</taxon>
        <taxon>Alphaproteobacteria</taxon>
        <taxon>Sphingomonadales</taxon>
        <taxon>Sphingomonadaceae</taxon>
        <taxon>Novosphingobium</taxon>
    </lineage>
</organism>
<evidence type="ECO:0000313" key="2">
    <source>
        <dbReference type="Proteomes" id="UP001218231"/>
    </source>
</evidence>
<proteinExistence type="predicted"/>
<protein>
    <submittedName>
        <fullName evidence="1">Squalene synthase HpnC</fullName>
        <ecNumber evidence="1">2.5.1.21</ecNumber>
    </submittedName>
</protein>
<evidence type="ECO:0000313" key="1">
    <source>
        <dbReference type="EMBL" id="WCT77111.1"/>
    </source>
</evidence>
<dbReference type="SFLD" id="SFLDG01018">
    <property type="entry name" value="Squalene/Phytoene_Synthase_Lik"/>
    <property type="match status" value="1"/>
</dbReference>
<reference evidence="1 2" key="1">
    <citation type="submission" date="2023-02" db="EMBL/GenBank/DDBJ databases">
        <title>Genome sequence of Novosphingobium humi KACC 19094.</title>
        <authorList>
            <person name="Kim S."/>
            <person name="Heo J."/>
            <person name="Kwon S.-W."/>
        </authorList>
    </citation>
    <scope>NUCLEOTIDE SEQUENCE [LARGE SCALE GENOMIC DNA]</scope>
    <source>
        <strain evidence="1 2">KACC 19094</strain>
    </source>
</reference>
<dbReference type="GO" id="GO:0051996">
    <property type="term" value="F:squalene synthase [NAD(P)H] activity"/>
    <property type="evidence" value="ECO:0007669"/>
    <property type="project" value="UniProtKB-EC"/>
</dbReference>
<dbReference type="InterPro" id="IPR017827">
    <property type="entry name" value="HSQ_synthase_HpnC"/>
</dbReference>
<dbReference type="RefSeq" id="WP_273617501.1">
    <property type="nucleotide sequence ID" value="NZ_CP117417.1"/>
</dbReference>
<dbReference type="Gene3D" id="1.10.600.10">
    <property type="entry name" value="Farnesyl Diphosphate Synthase"/>
    <property type="match status" value="1"/>
</dbReference>
<dbReference type="EC" id="2.5.1.21" evidence="1"/>
<keyword evidence="2" id="KW-1185">Reference proteome</keyword>
<gene>
    <name evidence="1" type="primary">hpnC</name>
    <name evidence="1" type="ORF">PQ457_14485</name>
</gene>
<dbReference type="SUPFAM" id="SSF48576">
    <property type="entry name" value="Terpenoid synthases"/>
    <property type="match status" value="1"/>
</dbReference>
<dbReference type="EMBL" id="CP117417">
    <property type="protein sequence ID" value="WCT77111.1"/>
    <property type="molecule type" value="Genomic_DNA"/>
</dbReference>
<dbReference type="CDD" id="cd00683">
    <property type="entry name" value="Trans_IPPS_HH"/>
    <property type="match status" value="1"/>
</dbReference>
<keyword evidence="1" id="KW-0808">Transferase</keyword>
<name>A0ABY7TWY8_9SPHN</name>
<sequence length="291" mass="31913">MTETILTTADLQSGKDHTGENFPVASFLVRPDCRAPVMAYYRFARAADDIADHPTAGAAEKLRLLGLMRAGLEGGEAGIGDPLAQALGTVCRERGISLAHAHDLLTAFERDCTVDRYEDWAGLIDYCRYSAMPVGRFVLDCHGEDRALWPMNDSLCAALQIINHLQDCAKDYRAIDRVYIPMDSLRAAGVGVEALAEKRANPALRGVITDLTLRTQGLLRASAPFADAIRDWRLAAEVAVIQRLAEDLCEVLLARDPLSEKVHHTKARALTLALRAAMRQAGRRILPGRRS</sequence>
<dbReference type="Pfam" id="PF00494">
    <property type="entry name" value="SQS_PSY"/>
    <property type="match status" value="1"/>
</dbReference>
<dbReference type="InterPro" id="IPR033904">
    <property type="entry name" value="Trans_IPPS_HH"/>
</dbReference>
<dbReference type="InterPro" id="IPR008949">
    <property type="entry name" value="Isoprenoid_synthase_dom_sf"/>
</dbReference>
<accession>A0ABY7TWY8</accession>
<dbReference type="InterPro" id="IPR002060">
    <property type="entry name" value="Squ/phyt_synthse"/>
</dbReference>
<dbReference type="NCBIfam" id="TIGR03464">
    <property type="entry name" value="HpnC"/>
    <property type="match status" value="1"/>
</dbReference>